<dbReference type="GO" id="GO:0005975">
    <property type="term" value="P:carbohydrate metabolic process"/>
    <property type="evidence" value="ECO:0007669"/>
    <property type="project" value="InterPro"/>
</dbReference>
<dbReference type="PROSITE" id="PS51762">
    <property type="entry name" value="GH16_2"/>
    <property type="match status" value="1"/>
</dbReference>
<dbReference type="RefSeq" id="WP_004324086.1">
    <property type="nucleotide sequence ID" value="NZ_BAABYV010000001.1"/>
</dbReference>
<evidence type="ECO:0000313" key="3">
    <source>
        <dbReference type="EMBL" id="MDC7957248.1"/>
    </source>
</evidence>
<dbReference type="InterPro" id="IPR000757">
    <property type="entry name" value="Beta-glucanase-like"/>
</dbReference>
<dbReference type="AlphaFoldDB" id="A0A1Y4Q0M0"/>
<gene>
    <name evidence="4" type="ORF">DW206_07755</name>
    <name evidence="3" type="ORF">PQ628_03410</name>
</gene>
<accession>A0A1Y4Q0M0</accession>
<comment type="caution">
    <text evidence="4">The sequence shown here is derived from an EMBL/GenBank/DDBJ whole genome shotgun (WGS) entry which is preliminary data.</text>
</comment>
<dbReference type="PANTHER" id="PTHR10963">
    <property type="entry name" value="GLYCOSYL HYDROLASE-RELATED"/>
    <property type="match status" value="1"/>
</dbReference>
<evidence type="ECO:0000313" key="5">
    <source>
        <dbReference type="Proteomes" id="UP000283329"/>
    </source>
</evidence>
<organism evidence="4 5">
    <name type="scientific">Bacteroides ovatus</name>
    <dbReference type="NCBI Taxonomy" id="28116"/>
    <lineage>
        <taxon>Bacteria</taxon>
        <taxon>Pseudomonadati</taxon>
        <taxon>Bacteroidota</taxon>
        <taxon>Bacteroidia</taxon>
        <taxon>Bacteroidales</taxon>
        <taxon>Bacteroidaceae</taxon>
        <taxon>Bacteroides</taxon>
    </lineage>
</organism>
<dbReference type="Gene3D" id="2.60.120.260">
    <property type="entry name" value="Galactose-binding domain-like"/>
    <property type="match status" value="2"/>
</dbReference>
<dbReference type="Pfam" id="PF00722">
    <property type="entry name" value="Glyco_hydro_16"/>
    <property type="match status" value="1"/>
</dbReference>
<dbReference type="SUPFAM" id="SSF49899">
    <property type="entry name" value="Concanavalin A-like lectins/glucanases"/>
    <property type="match status" value="1"/>
</dbReference>
<dbReference type="CDD" id="cd08023">
    <property type="entry name" value="GH16_laminarinase_like"/>
    <property type="match status" value="1"/>
</dbReference>
<reference evidence="4 5" key="1">
    <citation type="submission" date="2018-08" db="EMBL/GenBank/DDBJ databases">
        <title>A genome reference for cultivated species of the human gut microbiota.</title>
        <authorList>
            <person name="Zou Y."/>
            <person name="Xue W."/>
            <person name="Luo G."/>
        </authorList>
    </citation>
    <scope>NUCLEOTIDE SEQUENCE [LARGE SCALE GENOMIC DNA]</scope>
    <source>
        <strain evidence="4 5">AM17-48</strain>
    </source>
</reference>
<dbReference type="PANTHER" id="PTHR10963:SF55">
    <property type="entry name" value="GLYCOSIDE HYDROLASE FAMILY 16 PROTEIN"/>
    <property type="match status" value="1"/>
</dbReference>
<dbReference type="EMBL" id="JAQQPO010000003">
    <property type="protein sequence ID" value="MDC7957248.1"/>
    <property type="molecule type" value="Genomic_DNA"/>
</dbReference>
<dbReference type="GO" id="GO:0004553">
    <property type="term" value="F:hydrolase activity, hydrolyzing O-glycosyl compounds"/>
    <property type="evidence" value="ECO:0007669"/>
    <property type="project" value="InterPro"/>
</dbReference>
<dbReference type="InterPro" id="IPR013320">
    <property type="entry name" value="ConA-like_dom_sf"/>
</dbReference>
<dbReference type="Gene3D" id="2.60.120.200">
    <property type="match status" value="1"/>
</dbReference>
<dbReference type="Proteomes" id="UP001215078">
    <property type="component" value="Unassembled WGS sequence"/>
</dbReference>
<dbReference type="PROSITE" id="PS51257">
    <property type="entry name" value="PROKAR_LIPOPROTEIN"/>
    <property type="match status" value="1"/>
</dbReference>
<protein>
    <submittedName>
        <fullName evidence="3">Family 16 glycosylhydrolase</fullName>
    </submittedName>
    <submittedName>
        <fullName evidence="4">Glycoside hydrolase family 16 protein</fullName>
    </submittedName>
</protein>
<comment type="similarity">
    <text evidence="1">Belongs to the glycosyl hydrolase 16 family.</text>
</comment>
<feature type="domain" description="GH16" evidence="2">
    <location>
        <begin position="41"/>
        <end position="281"/>
    </location>
</feature>
<keyword evidence="4" id="KW-0378">Hydrolase</keyword>
<evidence type="ECO:0000259" key="2">
    <source>
        <dbReference type="PROSITE" id="PS51762"/>
    </source>
</evidence>
<reference evidence="3" key="2">
    <citation type="submission" date="2022-10" db="EMBL/GenBank/DDBJ databases">
        <title>Human gut microbiome strain richness.</title>
        <authorList>
            <person name="Chen-Liaw A."/>
        </authorList>
    </citation>
    <scope>NUCLEOTIDE SEQUENCE</scope>
    <source>
        <strain evidence="3">RTP21484st1_H8_RTP21484_190118</strain>
    </source>
</reference>
<evidence type="ECO:0000313" key="4">
    <source>
        <dbReference type="EMBL" id="RHH48532.1"/>
    </source>
</evidence>
<dbReference type="EMBL" id="QRJR01000005">
    <property type="protein sequence ID" value="RHH48532.1"/>
    <property type="molecule type" value="Genomic_DNA"/>
</dbReference>
<name>A0A1Y4Q0M0_BACOV</name>
<dbReference type="Proteomes" id="UP000283329">
    <property type="component" value="Unassembled WGS sequence"/>
</dbReference>
<proteinExistence type="inferred from homology"/>
<dbReference type="InterPro" id="IPR050546">
    <property type="entry name" value="Glycosyl_Hydrlase_16"/>
</dbReference>
<evidence type="ECO:0000256" key="1">
    <source>
        <dbReference type="ARBA" id="ARBA00006865"/>
    </source>
</evidence>
<sequence>MKQVISILLLWIGVLSCQSEDINIYTLHAKDESKAIDGWKLIWSEEFNQEGPQFDADKWIFEPKGNSPWNKYLTGSTEQAYVQNGRLILRAEKKDGQYMTGGISTRGKAGFKYGKLEICAKFNSFQGGWPAIWLLPVQRQYPNPPGANEYGGEIDIMEQVSLEKVAWHTVHSHYTLDLGLDKNPPRAGGGAYKENEFNLYTLEWTPEELTFLINGEETFSYPNMHLENEAEMKQWPFDVPYYLILNYALGGEGTWPGEIDDSGLPGQMEIEYIRYYQQEEENKPDDGDDEEEEDPSANLVENGDFEQDFAADKKPGIWAAWQTQGTNTLNYLNMWFAKTGDALVVDGSTGANGSSSSLKYAASVANSWDVDLSYPMQGVEAGKYKFSFYVKTNQDDTPFVTSITLCENDEDIAKEAKYQKAIVLQNGKQEIKTGVNDIWGTQINRAGKEWKQYSMIVNIPDNKLVKFVFKPCAGDNNSLSGYDCKKADNVVYWFDKVTLEPTDEAGPGEGEEPATELVKNGSFEKDFAADKQPGIYAAWQTQGNNTLNFLDMWFAKPDVTNPSLSIDTGTGANGSNRSLKYIAEKVDNTWGVDLSYPLQGVNPGKYELSFYAKTNQTESPFITSITLCENNEDIAKEAKFQKAIVLQNGVQTIESGVNDIWGTVINQAGKEWKKYAVTVDIPTNVLVKFVFKLCAGANNQLTGYNATATDNVIYWFDDVSLKLVTE</sequence>